<dbReference type="EMBL" id="JAACNH010000006">
    <property type="protein sequence ID" value="KAG8441052.1"/>
    <property type="molecule type" value="Genomic_DNA"/>
</dbReference>
<dbReference type="AlphaFoldDB" id="A0A8T2J9M8"/>
<protein>
    <submittedName>
        <fullName evidence="1">Uncharacterized protein</fullName>
    </submittedName>
</protein>
<accession>A0A8T2J9M8</accession>
<organism evidence="1 2">
    <name type="scientific">Hymenochirus boettgeri</name>
    <name type="common">Congo dwarf clawed frog</name>
    <dbReference type="NCBI Taxonomy" id="247094"/>
    <lineage>
        <taxon>Eukaryota</taxon>
        <taxon>Metazoa</taxon>
        <taxon>Chordata</taxon>
        <taxon>Craniata</taxon>
        <taxon>Vertebrata</taxon>
        <taxon>Euteleostomi</taxon>
        <taxon>Amphibia</taxon>
        <taxon>Batrachia</taxon>
        <taxon>Anura</taxon>
        <taxon>Pipoidea</taxon>
        <taxon>Pipidae</taxon>
        <taxon>Pipinae</taxon>
        <taxon>Hymenochirus</taxon>
    </lineage>
</organism>
<reference evidence="1" key="1">
    <citation type="thesis" date="2020" institute="ProQuest LLC" country="789 East Eisenhower Parkway, Ann Arbor, MI, USA">
        <title>Comparative Genomics and Chromosome Evolution.</title>
        <authorList>
            <person name="Mudd A.B."/>
        </authorList>
    </citation>
    <scope>NUCLEOTIDE SEQUENCE</scope>
    <source>
        <strain evidence="1">Female2</strain>
        <tissue evidence="1">Blood</tissue>
    </source>
</reference>
<proteinExistence type="predicted"/>
<evidence type="ECO:0000313" key="2">
    <source>
        <dbReference type="Proteomes" id="UP000812440"/>
    </source>
</evidence>
<dbReference type="Proteomes" id="UP000812440">
    <property type="component" value="Chromosome 3"/>
</dbReference>
<comment type="caution">
    <text evidence="1">The sequence shown here is derived from an EMBL/GenBank/DDBJ whole genome shotgun (WGS) entry which is preliminary data.</text>
</comment>
<sequence>MSLRAELRSGLATSTSRDTCACCTCDWSCDTSSSCTFFRKLISSSNPSTFFSISTRPSAAMSASFLISISLDSASSRFSASSSYRACSPLSASSNRSRSPRSACLSPAASSCASRSSRTSRSYRSRSRDGSLCFWRRRSSSASSTLLRCSSSWTRSMKLANRSFSSCNCAFSWVRTTFKSLLMAAT</sequence>
<gene>
    <name evidence="1" type="ORF">GDO86_006697</name>
</gene>
<keyword evidence="2" id="KW-1185">Reference proteome</keyword>
<name>A0A8T2J9M8_9PIPI</name>
<evidence type="ECO:0000313" key="1">
    <source>
        <dbReference type="EMBL" id="KAG8441052.1"/>
    </source>
</evidence>